<sequence>MENLYYTKKLIFVELLFALALSIAFILMDTSKRFLEQNPNFNGLVAKTLAGGTGYLLGDFIRILIIVGGILLIGTMIFSLSFIVNQFQIRYILSQNDIQIMAFLALTPKEIFRHIFLKKIKSILNTFLIIILFIFSSYSLLYYLVFPINIQKIASHNYDVLLMLFVAYLLISITIYLTSVIIKIKIRKRDFILS</sequence>
<feature type="transmembrane region" description="Helical" evidence="1">
    <location>
        <begin position="160"/>
        <end position="182"/>
    </location>
</feature>
<dbReference type="EMBL" id="CP017195">
    <property type="protein sequence ID" value="QDJ28932.1"/>
    <property type="molecule type" value="Genomic_DNA"/>
</dbReference>
<evidence type="ECO:0000313" key="2">
    <source>
        <dbReference type="EMBL" id="MCJ1978094.1"/>
    </source>
</evidence>
<dbReference type="Proteomes" id="UP001522462">
    <property type="component" value="Unassembled WGS sequence"/>
</dbReference>
<reference evidence="2" key="2">
    <citation type="submission" date="2020-01" db="EMBL/GenBank/DDBJ databases">
        <authorList>
            <person name="Hilgarth M."/>
            <person name="Vogel R.F."/>
        </authorList>
    </citation>
    <scope>NUCLEOTIDE SEQUENCE</scope>
    <source>
        <strain evidence="2">TMW21897</strain>
    </source>
</reference>
<keyword evidence="1" id="KW-0812">Transmembrane</keyword>
<reference evidence="3 4" key="1">
    <citation type="submission" date="2016-09" db="EMBL/GenBank/DDBJ databases">
        <title>Lactic acid bacteria from MAP meat Genome sequencing and assembly.</title>
        <authorList>
            <person name="Behr J."/>
            <person name="Hilgarth M."/>
            <person name="Vogel R.F."/>
        </authorList>
    </citation>
    <scope>NUCLEOTIDE SEQUENCE [LARGE SCALE GENOMIC DNA]</scope>
    <source>
        <strain evidence="3 4">TMW21615</strain>
    </source>
</reference>
<dbReference type="EMBL" id="JAAEDA010000014">
    <property type="protein sequence ID" value="MCJ1978094.1"/>
    <property type="molecule type" value="Genomic_DNA"/>
</dbReference>
<organism evidence="3 4">
    <name type="scientific">Pseudolactococcus paracarnosus</name>
    <dbReference type="NCBI Taxonomy" id="2749962"/>
    <lineage>
        <taxon>Bacteria</taxon>
        <taxon>Bacillati</taxon>
        <taxon>Bacillota</taxon>
        <taxon>Bacilli</taxon>
        <taxon>Lactobacillales</taxon>
        <taxon>Streptococcaceae</taxon>
        <taxon>Pseudolactococcus</taxon>
    </lineage>
</organism>
<evidence type="ECO:0000313" key="5">
    <source>
        <dbReference type="Proteomes" id="UP001522462"/>
    </source>
</evidence>
<dbReference type="Proteomes" id="UP000516280">
    <property type="component" value="Chromosome"/>
</dbReference>
<keyword evidence="1" id="KW-0472">Membrane</keyword>
<evidence type="ECO:0000313" key="4">
    <source>
        <dbReference type="Proteomes" id="UP000516280"/>
    </source>
</evidence>
<keyword evidence="1" id="KW-1133">Transmembrane helix</keyword>
<keyword evidence="5" id="KW-1185">Reference proteome</keyword>
<feature type="transmembrane region" description="Helical" evidence="1">
    <location>
        <begin position="123"/>
        <end position="145"/>
    </location>
</feature>
<evidence type="ECO:0000256" key="1">
    <source>
        <dbReference type="SAM" id="Phobius"/>
    </source>
</evidence>
<reference evidence="2 5" key="3">
    <citation type="journal article" date="2022" name="Microbiol. Res.">
        <title>Comparative genome analysis, predicted lifestyle and antimicrobial strategies of Lactococcus carnosus and Lactococcus paracarnosus isolated from meat.</title>
        <authorList>
            <person name="Werum V."/>
            <person name="Ehrmann M."/>
            <person name="Vogel R."/>
            <person name="Hilgarth M."/>
        </authorList>
    </citation>
    <scope>NUCLEOTIDE SEQUENCE [LARGE SCALE GENOMIC DNA]</scope>
    <source>
        <strain evidence="2 5">TMW21897</strain>
    </source>
</reference>
<dbReference type="AlphaFoldDB" id="A0A7L4WIC3"/>
<feature type="transmembrane region" description="Helical" evidence="1">
    <location>
        <begin position="60"/>
        <end position="84"/>
    </location>
</feature>
<dbReference type="KEGG" id="lpaa:BHS01_10610"/>
<proteinExistence type="predicted"/>
<feature type="transmembrane region" description="Helical" evidence="1">
    <location>
        <begin position="12"/>
        <end position="28"/>
    </location>
</feature>
<accession>A0A7L4WIC3</accession>
<name>A0A7L4WIC3_9LACT</name>
<evidence type="ECO:0000313" key="3">
    <source>
        <dbReference type="EMBL" id="QDJ28932.1"/>
    </source>
</evidence>
<gene>
    <name evidence="3" type="ORF">BHS01_10610</name>
    <name evidence="2" type="ORF">GYN19_09035</name>
</gene>
<protein>
    <submittedName>
        <fullName evidence="3">Uncharacterized protein</fullName>
    </submittedName>
</protein>
<dbReference type="RefSeq" id="WP_109835202.1">
    <property type="nucleotide sequence ID" value="NZ_CP017195.1"/>
</dbReference>